<evidence type="ECO:0000256" key="1">
    <source>
        <dbReference type="ARBA" id="ARBA00004123"/>
    </source>
</evidence>
<dbReference type="GO" id="GO:0043021">
    <property type="term" value="F:ribonucleoprotein complex binding"/>
    <property type="evidence" value="ECO:0007669"/>
    <property type="project" value="UniProtKB-ARBA"/>
</dbReference>
<feature type="domain" description="C2H2-type" evidence="12">
    <location>
        <begin position="50"/>
        <end position="79"/>
    </location>
</feature>
<dbReference type="Gene3D" id="3.30.160.60">
    <property type="entry name" value="Classic Zinc Finger"/>
    <property type="match status" value="1"/>
</dbReference>
<feature type="region of interest" description="Disordered" evidence="11">
    <location>
        <begin position="97"/>
        <end position="117"/>
    </location>
</feature>
<proteinExistence type="inferred from homology"/>
<dbReference type="PANTHER" id="PTHR46095:SF1">
    <property type="entry name" value="ZINC FINGER PROTEIN 593"/>
    <property type="match status" value="1"/>
</dbReference>
<dbReference type="EMBL" id="JAUKUD010000003">
    <property type="protein sequence ID" value="KAK0750459.1"/>
    <property type="molecule type" value="Genomic_DNA"/>
</dbReference>
<dbReference type="GO" id="GO:0042254">
    <property type="term" value="P:ribosome biogenesis"/>
    <property type="evidence" value="ECO:0007669"/>
    <property type="project" value="UniProtKB-KW"/>
</dbReference>
<comment type="similarity">
    <text evidence="9">Belongs to the ZNF593/BUD20 C2H2-type zinc-finger protein family.</text>
</comment>
<dbReference type="GO" id="GO:0003676">
    <property type="term" value="F:nucleic acid binding"/>
    <property type="evidence" value="ECO:0007669"/>
    <property type="project" value="InterPro"/>
</dbReference>
<dbReference type="PROSITE" id="PS50157">
    <property type="entry name" value="ZINC_FINGER_C2H2_2"/>
    <property type="match status" value="1"/>
</dbReference>
<dbReference type="InterPro" id="IPR022755">
    <property type="entry name" value="Znf_C2H2_jaz"/>
</dbReference>
<gene>
    <name evidence="13" type="ORF">B0T18DRAFT_428407</name>
</gene>
<evidence type="ECO:0000256" key="2">
    <source>
        <dbReference type="ARBA" id="ARBA00004496"/>
    </source>
</evidence>
<organism evidence="13 14">
    <name type="scientific">Schizothecium vesticola</name>
    <dbReference type="NCBI Taxonomy" id="314040"/>
    <lineage>
        <taxon>Eukaryota</taxon>
        <taxon>Fungi</taxon>
        <taxon>Dikarya</taxon>
        <taxon>Ascomycota</taxon>
        <taxon>Pezizomycotina</taxon>
        <taxon>Sordariomycetes</taxon>
        <taxon>Sordariomycetidae</taxon>
        <taxon>Sordariales</taxon>
        <taxon>Schizotheciaceae</taxon>
        <taxon>Schizothecium</taxon>
    </lineage>
</organism>
<evidence type="ECO:0000256" key="10">
    <source>
        <dbReference type="PROSITE-ProRule" id="PRU00042"/>
    </source>
</evidence>
<dbReference type="GO" id="GO:0008270">
    <property type="term" value="F:zinc ion binding"/>
    <property type="evidence" value="ECO:0007669"/>
    <property type="project" value="UniProtKB-KW"/>
</dbReference>
<dbReference type="GO" id="GO:0005737">
    <property type="term" value="C:cytoplasm"/>
    <property type="evidence" value="ECO:0007669"/>
    <property type="project" value="UniProtKB-SubCell"/>
</dbReference>
<dbReference type="AlphaFoldDB" id="A0AA40F3L0"/>
<comment type="caution">
    <text evidence="13">The sequence shown here is derived from an EMBL/GenBank/DDBJ whole genome shotgun (WGS) entry which is preliminary data.</text>
</comment>
<dbReference type="GO" id="GO:0005634">
    <property type="term" value="C:nucleus"/>
    <property type="evidence" value="ECO:0007669"/>
    <property type="project" value="UniProtKB-SubCell"/>
</dbReference>
<evidence type="ECO:0000256" key="7">
    <source>
        <dbReference type="ARBA" id="ARBA00022833"/>
    </source>
</evidence>
<reference evidence="13" key="1">
    <citation type="submission" date="2023-06" db="EMBL/GenBank/DDBJ databases">
        <title>Genome-scale phylogeny and comparative genomics of the fungal order Sordariales.</title>
        <authorList>
            <consortium name="Lawrence Berkeley National Laboratory"/>
            <person name="Hensen N."/>
            <person name="Bonometti L."/>
            <person name="Westerberg I."/>
            <person name="Brannstrom I.O."/>
            <person name="Guillou S."/>
            <person name="Cros-Aarteil S."/>
            <person name="Calhoun S."/>
            <person name="Haridas S."/>
            <person name="Kuo A."/>
            <person name="Mondo S."/>
            <person name="Pangilinan J."/>
            <person name="Riley R."/>
            <person name="LaButti K."/>
            <person name="Andreopoulos B."/>
            <person name="Lipzen A."/>
            <person name="Chen C."/>
            <person name="Yanf M."/>
            <person name="Daum C."/>
            <person name="Ng V."/>
            <person name="Clum A."/>
            <person name="Steindorff A."/>
            <person name="Ohm R."/>
            <person name="Martin F."/>
            <person name="Silar P."/>
            <person name="Natvig D."/>
            <person name="Lalanne C."/>
            <person name="Gautier V."/>
            <person name="Ament-velasquez S.L."/>
            <person name="Kruys A."/>
            <person name="Hutchinson M.I."/>
            <person name="Powell A.J."/>
            <person name="Barry K."/>
            <person name="Miller A.N."/>
            <person name="Grigoriev I.V."/>
            <person name="Debuchy R."/>
            <person name="Gladieux P."/>
            <person name="Thoren M.H."/>
            <person name="Johannesson H."/>
        </authorList>
    </citation>
    <scope>NUCLEOTIDE SEQUENCE</scope>
    <source>
        <strain evidence="13">SMH3187-1</strain>
    </source>
</reference>
<dbReference type="SUPFAM" id="SSF57667">
    <property type="entry name" value="beta-beta-alpha zinc fingers"/>
    <property type="match status" value="1"/>
</dbReference>
<evidence type="ECO:0000256" key="3">
    <source>
        <dbReference type="ARBA" id="ARBA00022490"/>
    </source>
</evidence>
<protein>
    <recommendedName>
        <fullName evidence="12">C2H2-type domain-containing protein</fullName>
    </recommendedName>
</protein>
<accession>A0AA40F3L0</accession>
<keyword evidence="6 10" id="KW-0863">Zinc-finger</keyword>
<dbReference type="PROSITE" id="PS00028">
    <property type="entry name" value="ZINC_FINGER_C2H2_1"/>
    <property type="match status" value="1"/>
</dbReference>
<dbReference type="InterPro" id="IPR013087">
    <property type="entry name" value="Znf_C2H2_type"/>
</dbReference>
<keyword evidence="3" id="KW-0963">Cytoplasm</keyword>
<evidence type="ECO:0000256" key="4">
    <source>
        <dbReference type="ARBA" id="ARBA00022517"/>
    </source>
</evidence>
<sequence length="117" mass="13275">MGIFAKRTKTKTRRYMRDVDQVKADITSPRHLELFKQTKAAEDLPGLGRHYCTECARWFESEHGLQVHTKGKPHKRRLKALKEGPYTHKEADAAVSLWTDNGPGRGGPATKEVEMST</sequence>
<name>A0AA40F3L0_9PEZI</name>
<dbReference type="SMART" id="SM00451">
    <property type="entry name" value="ZnF_U1"/>
    <property type="match status" value="1"/>
</dbReference>
<dbReference type="InterPro" id="IPR003604">
    <property type="entry name" value="Matrin/U1-like-C_Znf_C2H2"/>
</dbReference>
<evidence type="ECO:0000256" key="8">
    <source>
        <dbReference type="ARBA" id="ARBA00023242"/>
    </source>
</evidence>
<dbReference type="PANTHER" id="PTHR46095">
    <property type="entry name" value="ZINC FINGER PROTEIN 593"/>
    <property type="match status" value="1"/>
</dbReference>
<keyword evidence="5" id="KW-0479">Metal-binding</keyword>
<comment type="subcellular location">
    <subcellularLocation>
        <location evidence="2">Cytoplasm</location>
    </subcellularLocation>
    <subcellularLocation>
        <location evidence="1">Nucleus</location>
    </subcellularLocation>
</comment>
<keyword evidence="14" id="KW-1185">Reference proteome</keyword>
<dbReference type="Pfam" id="PF12171">
    <property type="entry name" value="zf-C2H2_jaz"/>
    <property type="match status" value="1"/>
</dbReference>
<dbReference type="InterPro" id="IPR036236">
    <property type="entry name" value="Znf_C2H2_sf"/>
</dbReference>
<keyword evidence="7" id="KW-0862">Zinc</keyword>
<dbReference type="FunFam" id="3.30.160.60:FF:000299">
    <property type="entry name" value="Zinc finger protein 593"/>
    <property type="match status" value="1"/>
</dbReference>
<evidence type="ECO:0000256" key="11">
    <source>
        <dbReference type="SAM" id="MobiDB-lite"/>
    </source>
</evidence>
<evidence type="ECO:0000256" key="9">
    <source>
        <dbReference type="ARBA" id="ARBA00038064"/>
    </source>
</evidence>
<dbReference type="InterPro" id="IPR051879">
    <property type="entry name" value="C2H2-ZF_Maturation_Protein"/>
</dbReference>
<evidence type="ECO:0000256" key="5">
    <source>
        <dbReference type="ARBA" id="ARBA00022723"/>
    </source>
</evidence>
<keyword evidence="4" id="KW-0690">Ribosome biogenesis</keyword>
<evidence type="ECO:0000256" key="6">
    <source>
        <dbReference type="ARBA" id="ARBA00022771"/>
    </source>
</evidence>
<evidence type="ECO:0000313" key="14">
    <source>
        <dbReference type="Proteomes" id="UP001172155"/>
    </source>
</evidence>
<dbReference type="Proteomes" id="UP001172155">
    <property type="component" value="Unassembled WGS sequence"/>
</dbReference>
<keyword evidence="8" id="KW-0539">Nucleus</keyword>
<evidence type="ECO:0000313" key="13">
    <source>
        <dbReference type="EMBL" id="KAK0750459.1"/>
    </source>
</evidence>
<evidence type="ECO:0000259" key="12">
    <source>
        <dbReference type="PROSITE" id="PS50157"/>
    </source>
</evidence>